<proteinExistence type="predicted"/>
<comment type="caution">
    <text evidence="1">The sequence shown here is derived from an EMBL/GenBank/DDBJ whole genome shotgun (WGS) entry which is preliminary data.</text>
</comment>
<evidence type="ECO:0000313" key="2">
    <source>
        <dbReference type="Proteomes" id="UP001187343"/>
    </source>
</evidence>
<evidence type="ECO:0000313" key="1">
    <source>
        <dbReference type="EMBL" id="KAK2876140.1"/>
    </source>
</evidence>
<dbReference type="Proteomes" id="UP001187343">
    <property type="component" value="Unassembled WGS sequence"/>
</dbReference>
<dbReference type="AlphaFoldDB" id="A0AA88TF74"/>
<gene>
    <name evidence="1" type="ORF">Q8A67_020236</name>
</gene>
<dbReference type="EMBL" id="JAUYZG010000020">
    <property type="protein sequence ID" value="KAK2876140.1"/>
    <property type="molecule type" value="Genomic_DNA"/>
</dbReference>
<accession>A0AA88TF74</accession>
<name>A0AA88TF74_9TELE</name>
<keyword evidence="2" id="KW-1185">Reference proteome</keyword>
<sequence length="79" mass="9004">MRLSYGWKYRANRTTTILAHWHSGMPDCANPPQLLPGCRNPFQGITDLLGLIFALLAQPVNQICWHYSFLITAVLHCHL</sequence>
<protein>
    <submittedName>
        <fullName evidence="1">Uncharacterized protein</fullName>
    </submittedName>
</protein>
<reference evidence="1" key="1">
    <citation type="submission" date="2023-08" db="EMBL/GenBank/DDBJ databases">
        <title>Chromosome-level Genome Assembly of mud carp (Cirrhinus molitorella).</title>
        <authorList>
            <person name="Liu H."/>
        </authorList>
    </citation>
    <scope>NUCLEOTIDE SEQUENCE</scope>
    <source>
        <strain evidence="1">Prfri</strain>
        <tissue evidence="1">Muscle</tissue>
    </source>
</reference>
<organism evidence="1 2">
    <name type="scientific">Cirrhinus molitorella</name>
    <name type="common">mud carp</name>
    <dbReference type="NCBI Taxonomy" id="172907"/>
    <lineage>
        <taxon>Eukaryota</taxon>
        <taxon>Metazoa</taxon>
        <taxon>Chordata</taxon>
        <taxon>Craniata</taxon>
        <taxon>Vertebrata</taxon>
        <taxon>Euteleostomi</taxon>
        <taxon>Actinopterygii</taxon>
        <taxon>Neopterygii</taxon>
        <taxon>Teleostei</taxon>
        <taxon>Ostariophysi</taxon>
        <taxon>Cypriniformes</taxon>
        <taxon>Cyprinidae</taxon>
        <taxon>Labeoninae</taxon>
        <taxon>Labeonini</taxon>
        <taxon>Cirrhinus</taxon>
    </lineage>
</organism>